<evidence type="ECO:0000256" key="1">
    <source>
        <dbReference type="SAM" id="MobiDB-lite"/>
    </source>
</evidence>
<feature type="region of interest" description="Disordered" evidence="1">
    <location>
        <begin position="1"/>
        <end position="25"/>
    </location>
</feature>
<reference evidence="3" key="1">
    <citation type="submission" date="2022-11" db="UniProtKB">
        <authorList>
            <consortium name="WormBaseParasite"/>
        </authorList>
    </citation>
    <scope>IDENTIFICATION</scope>
</reference>
<dbReference type="Proteomes" id="UP000887540">
    <property type="component" value="Unplaced"/>
</dbReference>
<keyword evidence="2" id="KW-1185">Reference proteome</keyword>
<accession>A0A914E800</accession>
<proteinExistence type="predicted"/>
<organism evidence="2 3">
    <name type="scientific">Acrobeloides nanus</name>
    <dbReference type="NCBI Taxonomy" id="290746"/>
    <lineage>
        <taxon>Eukaryota</taxon>
        <taxon>Metazoa</taxon>
        <taxon>Ecdysozoa</taxon>
        <taxon>Nematoda</taxon>
        <taxon>Chromadorea</taxon>
        <taxon>Rhabditida</taxon>
        <taxon>Tylenchina</taxon>
        <taxon>Cephalobomorpha</taxon>
        <taxon>Cephaloboidea</taxon>
        <taxon>Cephalobidae</taxon>
        <taxon>Acrobeloides</taxon>
    </lineage>
</organism>
<dbReference type="WBParaSite" id="ACRNAN_scaffold637.g8857.t1">
    <property type="protein sequence ID" value="ACRNAN_scaffold637.g8857.t1"/>
    <property type="gene ID" value="ACRNAN_scaffold637.g8857"/>
</dbReference>
<sequence length="73" mass="8187">MTESKRHDGNATASRHHYGVAMSRPLRDITTASRCHDGVVASSRHRGVMMALRYHDSSQRHDGIRYHDSAVVS</sequence>
<name>A0A914E800_9BILA</name>
<evidence type="ECO:0000313" key="2">
    <source>
        <dbReference type="Proteomes" id="UP000887540"/>
    </source>
</evidence>
<dbReference type="AlphaFoldDB" id="A0A914E800"/>
<protein>
    <submittedName>
        <fullName evidence="3">Uncharacterized protein</fullName>
    </submittedName>
</protein>
<evidence type="ECO:0000313" key="3">
    <source>
        <dbReference type="WBParaSite" id="ACRNAN_scaffold637.g8857.t1"/>
    </source>
</evidence>